<keyword evidence="1" id="KW-0812">Transmembrane</keyword>
<organism evidence="2 3">
    <name type="scientific">Candidatus Magnetominusculus xianensis</name>
    <dbReference type="NCBI Taxonomy" id="1748249"/>
    <lineage>
        <taxon>Bacteria</taxon>
        <taxon>Pseudomonadati</taxon>
        <taxon>Nitrospirota</taxon>
        <taxon>Nitrospiria</taxon>
        <taxon>Nitrospirales</taxon>
        <taxon>Nitrospiraceae</taxon>
        <taxon>Candidatus Magnetominusculus</taxon>
    </lineage>
</organism>
<evidence type="ECO:0008006" key="4">
    <source>
        <dbReference type="Google" id="ProtNLM"/>
    </source>
</evidence>
<evidence type="ECO:0000313" key="3">
    <source>
        <dbReference type="Proteomes" id="UP000060487"/>
    </source>
</evidence>
<comment type="caution">
    <text evidence="2">The sequence shown here is derived from an EMBL/GenBank/DDBJ whole genome shotgun (WGS) entry which is preliminary data.</text>
</comment>
<protein>
    <recommendedName>
        <fullName evidence="4">Secreted protein</fullName>
    </recommendedName>
</protein>
<gene>
    <name evidence="2" type="ORF">ASN18_1390</name>
</gene>
<proteinExistence type="predicted"/>
<accession>A0ABR5SH08</accession>
<keyword evidence="3" id="KW-1185">Reference proteome</keyword>
<dbReference type="Proteomes" id="UP000060487">
    <property type="component" value="Unassembled WGS sequence"/>
</dbReference>
<sequence>MKKNVLTLMMIIVVGEIIFRIFYNIAILPIGKEIVEELSEFFSNNIDRYYEGAGHSNETGVRGFPADAFNVRKRINYDDALVIWLSFDFVTFNTTCREIEESTISFPLHYNCPRWWPTNLQKTLSPINRADYKFYSCGDKFYKPNYIYKEYYAIDNKSKHGYYWEIPNPNVRPERLMNNE</sequence>
<name>A0ABR5SH08_9BACT</name>
<keyword evidence="1" id="KW-1133">Transmembrane helix</keyword>
<dbReference type="RefSeq" id="WP_085052016.1">
    <property type="nucleotide sequence ID" value="NZ_LNQR01000054.1"/>
</dbReference>
<keyword evidence="1" id="KW-0472">Membrane</keyword>
<evidence type="ECO:0000256" key="1">
    <source>
        <dbReference type="SAM" id="Phobius"/>
    </source>
</evidence>
<feature type="transmembrane region" description="Helical" evidence="1">
    <location>
        <begin position="6"/>
        <end position="23"/>
    </location>
</feature>
<evidence type="ECO:0000313" key="2">
    <source>
        <dbReference type="EMBL" id="KWT86918.1"/>
    </source>
</evidence>
<reference evidence="2 3" key="1">
    <citation type="submission" date="2015-11" db="EMBL/GenBank/DDBJ databases">
        <authorList>
            <person name="Lin W."/>
        </authorList>
    </citation>
    <scope>NUCLEOTIDE SEQUENCE [LARGE SCALE GENOMIC DNA]</scope>
    <source>
        <strain evidence="2 3">HCH-1</strain>
    </source>
</reference>
<dbReference type="EMBL" id="LNQR01000054">
    <property type="protein sequence ID" value="KWT86918.1"/>
    <property type="molecule type" value="Genomic_DNA"/>
</dbReference>